<keyword evidence="1" id="KW-0614">Plasmid</keyword>
<geneLocation type="plasmid" evidence="1 2">
    <name>pBS3d</name>
</geneLocation>
<sequence>MYRRPIALLAGLILLNGAAVAQIGNPAGMGADTAMSKPGVPAPHQTNNQDRLFARLAAAGGLAEVELGKMASGKAKADAAKQFADMMVRDHTDANSKLRELADAAKIPLPTSLDPDHQAVRDQLDRLDDEAFDAAYIKAQIVDHQKTAQLLAWEISLGEDAEMQRLAASMLPVVLAHLRHAQEINAALTGAAIRLPPQTMAANKPKP</sequence>
<protein>
    <submittedName>
        <fullName evidence="1">DUF4142 domain-containing protein</fullName>
    </submittedName>
</protein>
<proteinExistence type="predicted"/>
<name>A0A7X6IX75_9HYPH</name>
<dbReference type="Pfam" id="PF13628">
    <property type="entry name" value="DUF4142"/>
    <property type="match status" value="1"/>
</dbReference>
<reference evidence="1 2" key="1">
    <citation type="submission" date="2020-11" db="EMBL/GenBank/DDBJ databases">
        <title>Indigenous Rhizobia Nodulating Common beans in Western Kenya.</title>
        <authorList>
            <person name="Wekesa C.S."/>
            <person name="Oelmueller R."/>
            <person name="Furch A.C."/>
        </authorList>
    </citation>
    <scope>NUCLEOTIDE SEQUENCE [LARGE SCALE GENOMIC DNA]</scope>
    <source>
        <strain evidence="2">BS3</strain>
        <plasmid evidence="1 2">pBS3d</plasmid>
    </source>
</reference>
<organism evidence="1 2">
    <name type="scientific">Rhizobium phaseoli</name>
    <dbReference type="NCBI Taxonomy" id="396"/>
    <lineage>
        <taxon>Bacteria</taxon>
        <taxon>Pseudomonadati</taxon>
        <taxon>Pseudomonadota</taxon>
        <taxon>Alphaproteobacteria</taxon>
        <taxon>Hyphomicrobiales</taxon>
        <taxon>Rhizobiaceae</taxon>
        <taxon>Rhizobium/Agrobacterium group</taxon>
        <taxon>Rhizobium</taxon>
    </lineage>
</organism>
<dbReference type="Proteomes" id="UP000540266">
    <property type="component" value="Plasmid pBS3d"/>
</dbReference>
<dbReference type="InterPro" id="IPR012347">
    <property type="entry name" value="Ferritin-like"/>
</dbReference>
<accession>A0A7X6IX75</accession>
<dbReference type="RefSeq" id="WP_012489856.1">
    <property type="nucleotide sequence ID" value="NZ_CP013536.1"/>
</dbReference>
<dbReference type="Gene3D" id="1.20.1260.10">
    <property type="match status" value="1"/>
</dbReference>
<dbReference type="AlphaFoldDB" id="A0A7X6IX75"/>
<dbReference type="InterPro" id="IPR025419">
    <property type="entry name" value="DUF4142"/>
</dbReference>
<dbReference type="GeneID" id="45961197"/>
<dbReference type="PANTHER" id="PTHR38593">
    <property type="entry name" value="BLR2558 PROTEIN"/>
    <property type="match status" value="1"/>
</dbReference>
<evidence type="ECO:0000313" key="2">
    <source>
        <dbReference type="Proteomes" id="UP000540266"/>
    </source>
</evidence>
<gene>
    <name evidence="1" type="ORF">HER27_028985</name>
</gene>
<evidence type="ECO:0000313" key="1">
    <source>
        <dbReference type="EMBL" id="QPK13004.1"/>
    </source>
</evidence>
<dbReference type="PANTHER" id="PTHR38593:SF1">
    <property type="entry name" value="BLR2558 PROTEIN"/>
    <property type="match status" value="1"/>
</dbReference>
<dbReference type="EMBL" id="CP064935">
    <property type="protein sequence ID" value="QPK13004.1"/>
    <property type="molecule type" value="Genomic_DNA"/>
</dbReference>